<dbReference type="Proteomes" id="UP000018895">
    <property type="component" value="Unassembled WGS sequence"/>
</dbReference>
<evidence type="ECO:0000313" key="1">
    <source>
        <dbReference type="EMBL" id="GAE29899.1"/>
    </source>
</evidence>
<dbReference type="AlphaFoldDB" id="W4QEY5"/>
<name>W4QEY5_9BACI</name>
<accession>W4QEY5</accession>
<evidence type="ECO:0008006" key="3">
    <source>
        <dbReference type="Google" id="ProtNLM"/>
    </source>
</evidence>
<organism evidence="1 2">
    <name type="scientific">Halalkalibacter hemicellulosilyticusJCM 9152</name>
    <dbReference type="NCBI Taxonomy" id="1236971"/>
    <lineage>
        <taxon>Bacteria</taxon>
        <taxon>Bacillati</taxon>
        <taxon>Bacillota</taxon>
        <taxon>Bacilli</taxon>
        <taxon>Bacillales</taxon>
        <taxon>Bacillaceae</taxon>
        <taxon>Halalkalibacter</taxon>
    </lineage>
</organism>
<dbReference type="InterPro" id="IPR015422">
    <property type="entry name" value="PyrdxlP-dep_Trfase_small"/>
</dbReference>
<reference evidence="1" key="1">
    <citation type="journal article" date="2014" name="Genome Announc.">
        <title>Draft Genome Sequences of Three Alkaliphilic Bacillus Strains, Bacillus wakoensis JCM 9140T, Bacillus akibai JCM 9157T, and Bacillus hemicellulosilyticus JCM 9152T.</title>
        <authorList>
            <person name="Yuki M."/>
            <person name="Oshima K."/>
            <person name="Suda W."/>
            <person name="Oshida Y."/>
            <person name="Kitamura K."/>
            <person name="Iida T."/>
            <person name="Hattori M."/>
            <person name="Ohkuma M."/>
        </authorList>
    </citation>
    <scope>NUCLEOTIDE SEQUENCE [LARGE SCALE GENOMIC DNA]</scope>
    <source>
        <strain evidence="1">JCM 9152</strain>
    </source>
</reference>
<comment type="caution">
    <text evidence="1">The sequence shown here is derived from an EMBL/GenBank/DDBJ whole genome shotgun (WGS) entry which is preliminary data.</text>
</comment>
<evidence type="ECO:0000313" key="2">
    <source>
        <dbReference type="Proteomes" id="UP000018895"/>
    </source>
</evidence>
<proteinExistence type="predicted"/>
<dbReference type="EMBL" id="BAUU01000007">
    <property type="protein sequence ID" value="GAE29899.1"/>
    <property type="molecule type" value="Genomic_DNA"/>
</dbReference>
<protein>
    <recommendedName>
        <fullName evidence="3">Acetylornithine aminotransferase</fullName>
    </recommendedName>
</protein>
<keyword evidence="2" id="KW-1185">Reference proteome</keyword>
<dbReference type="STRING" id="1236971.JCM9152_1286"/>
<gene>
    <name evidence="1" type="ORF">JCM9152_1286</name>
</gene>
<dbReference type="Gene3D" id="3.90.1150.10">
    <property type="entry name" value="Aspartate Aminotransferase, domain 1"/>
    <property type="match status" value="1"/>
</dbReference>
<sequence length="66" mass="7545">MMIGIVLSLSASEVKTIQKNLLGKGLMVDVTQQTIIRLLPPMTLTKVEVEHFIKEFEYELLRIRGM</sequence>